<proteinExistence type="predicted"/>
<reference evidence="3" key="2">
    <citation type="submission" date="2021-08" db="EMBL/GenBank/DDBJ databases">
        <authorList>
            <person name="Dalcin Martins P."/>
        </authorList>
    </citation>
    <scope>NUCLEOTIDE SEQUENCE</scope>
    <source>
        <strain evidence="3">MAG_39</strain>
    </source>
</reference>
<organism evidence="3 4">
    <name type="scientific">Candidatus Nitrobium versatile</name>
    <dbReference type="NCBI Taxonomy" id="2884831"/>
    <lineage>
        <taxon>Bacteria</taxon>
        <taxon>Pseudomonadati</taxon>
        <taxon>Nitrospirota</taxon>
        <taxon>Nitrospiria</taxon>
        <taxon>Nitrospirales</taxon>
        <taxon>Nitrospiraceae</taxon>
        <taxon>Candidatus Nitrobium</taxon>
    </lineage>
</organism>
<feature type="region of interest" description="Disordered" evidence="1">
    <location>
        <begin position="1"/>
        <end position="20"/>
    </location>
</feature>
<keyword evidence="2" id="KW-0472">Membrane</keyword>
<accession>A0A953SIA6</accession>
<feature type="region of interest" description="Disordered" evidence="1">
    <location>
        <begin position="60"/>
        <end position="112"/>
    </location>
</feature>
<feature type="region of interest" description="Disordered" evidence="1">
    <location>
        <begin position="198"/>
        <end position="225"/>
    </location>
</feature>
<feature type="transmembrane region" description="Helical" evidence="2">
    <location>
        <begin position="29"/>
        <end position="55"/>
    </location>
</feature>
<dbReference type="AlphaFoldDB" id="A0A953SIA6"/>
<comment type="caution">
    <text evidence="3">The sequence shown here is derived from an EMBL/GenBank/DDBJ whole genome shotgun (WGS) entry which is preliminary data.</text>
</comment>
<gene>
    <name evidence="3" type="ORF">K8I29_19250</name>
</gene>
<reference evidence="3" key="1">
    <citation type="journal article" date="2021" name="bioRxiv">
        <title>Unraveling nitrogen, sulfur and carbon metabolic pathways and microbial community transcriptional responses to substrate deprivation and toxicity stresses in a bioreactor mimicking anoxic brackish coastal sediment conditions.</title>
        <authorList>
            <person name="Martins P.D."/>
            <person name="Echeveste M.J."/>
            <person name="Arshad A."/>
            <person name="Kurth J."/>
            <person name="Ouboter H."/>
            <person name="Jetten M.S.M."/>
            <person name="Welte C.U."/>
        </authorList>
    </citation>
    <scope>NUCLEOTIDE SEQUENCE</scope>
    <source>
        <strain evidence="3">MAG_39</strain>
    </source>
</reference>
<keyword evidence="2" id="KW-0812">Transmembrane</keyword>
<name>A0A953SIA6_9BACT</name>
<dbReference type="Proteomes" id="UP000705867">
    <property type="component" value="Unassembled WGS sequence"/>
</dbReference>
<feature type="compositionally biased region" description="Basic and acidic residues" evidence="1">
    <location>
        <begin position="72"/>
        <end position="90"/>
    </location>
</feature>
<protein>
    <submittedName>
        <fullName evidence="3">Uncharacterized protein</fullName>
    </submittedName>
</protein>
<keyword evidence="2" id="KW-1133">Transmembrane helix</keyword>
<evidence type="ECO:0000313" key="3">
    <source>
        <dbReference type="EMBL" id="MBZ0158339.1"/>
    </source>
</evidence>
<evidence type="ECO:0000256" key="2">
    <source>
        <dbReference type="SAM" id="Phobius"/>
    </source>
</evidence>
<evidence type="ECO:0000313" key="4">
    <source>
        <dbReference type="Proteomes" id="UP000705867"/>
    </source>
</evidence>
<evidence type="ECO:0000256" key="1">
    <source>
        <dbReference type="SAM" id="MobiDB-lite"/>
    </source>
</evidence>
<dbReference type="EMBL" id="JAIOIV010000148">
    <property type="protein sequence ID" value="MBZ0158339.1"/>
    <property type="molecule type" value="Genomic_DNA"/>
</dbReference>
<sequence>MSDDILHSGQEPDQGEAPKEKRPGFLRKLLFGSVLRSVFSVLFLFTLSLILFALLSSSPKKREAGGQSSAKQSEKDLSETNRILSEENKQLKARVAKADSQGSGAFAPGTAPGLDKEIPFPPPPPGGQGGQVPAFSGPAPAGSCPATPSHGPVPGTIPGAGTRFNSPGDAITQAGVVQQGMGFPNVYKPLTVGVPASAAPHPPYSGQPNALGPSAEQKPEQKKEKNLLAGSRAVGSISHGIAAVPGLPYPVTIDLTSMTVGPNNTSRPLKDCSVIAVASADLSTSRILLQPKTLNCYLGGEYLSLDVDGYVIDLTDNLTGLHGKVEGRSGKYLWGIIAGSFAGGLGKAFAAAETTSTVSELGTSTTTVTGDKLKYGLTSGGAASADELARWFKERANKLVDYVQVPPLHAVKVIFTTSMHVPDGTRGINLKEMSWVR</sequence>